<dbReference type="STRING" id="545695.TREAZ_2322"/>
<evidence type="ECO:0000256" key="2">
    <source>
        <dbReference type="ARBA" id="ARBA00007639"/>
    </source>
</evidence>
<dbReference type="AlphaFoldDB" id="F5Y7Y6"/>
<proteinExistence type="inferred from homology"/>
<dbReference type="GO" id="GO:0030246">
    <property type="term" value="F:carbohydrate binding"/>
    <property type="evidence" value="ECO:0007669"/>
    <property type="project" value="TreeGrafter"/>
</dbReference>
<comment type="subcellular location">
    <subcellularLocation>
        <location evidence="1">Cell envelope</location>
    </subcellularLocation>
</comment>
<dbReference type="PANTHER" id="PTHR30036:SF7">
    <property type="entry name" value="ABC TRANSPORTER PERIPLASMIC-BINDING PROTEIN YPHF"/>
    <property type="match status" value="1"/>
</dbReference>
<dbReference type="OrthoDB" id="9769193at2"/>
<dbReference type="PANTHER" id="PTHR30036">
    <property type="entry name" value="D-XYLOSE-BINDING PERIPLASMIC PROTEIN"/>
    <property type="match status" value="1"/>
</dbReference>
<dbReference type="RefSeq" id="WP_015709733.1">
    <property type="nucleotide sequence ID" value="NC_015577.1"/>
</dbReference>
<protein>
    <recommendedName>
        <fullName evidence="4">Periplasmic binding protein domain-containing protein</fullName>
    </recommendedName>
</protein>
<feature type="chain" id="PRO_5003329424" description="Periplasmic binding protein domain-containing protein" evidence="3">
    <location>
        <begin position="26"/>
        <end position="328"/>
    </location>
</feature>
<keyword evidence="6" id="KW-1185">Reference proteome</keyword>
<evidence type="ECO:0000313" key="6">
    <source>
        <dbReference type="Proteomes" id="UP000009222"/>
    </source>
</evidence>
<keyword evidence="3" id="KW-0732">Signal</keyword>
<organism evidence="5 6">
    <name type="scientific">Leadbettera azotonutricia (strain ATCC BAA-888 / DSM 13862 / ZAS-9)</name>
    <name type="common">Treponema azotonutricium</name>
    <dbReference type="NCBI Taxonomy" id="545695"/>
    <lineage>
        <taxon>Bacteria</taxon>
        <taxon>Pseudomonadati</taxon>
        <taxon>Spirochaetota</taxon>
        <taxon>Spirochaetia</taxon>
        <taxon>Spirochaetales</taxon>
        <taxon>Breznakiellaceae</taxon>
        <taxon>Leadbettera</taxon>
    </lineage>
</organism>
<dbReference type="SUPFAM" id="SSF53822">
    <property type="entry name" value="Periplasmic binding protein-like I"/>
    <property type="match status" value="1"/>
</dbReference>
<accession>F5Y7Y6</accession>
<feature type="domain" description="Periplasmic binding protein" evidence="4">
    <location>
        <begin position="41"/>
        <end position="296"/>
    </location>
</feature>
<dbReference type="InterPro" id="IPR028082">
    <property type="entry name" value="Peripla_BP_I"/>
</dbReference>
<dbReference type="GO" id="GO:0030288">
    <property type="term" value="C:outer membrane-bounded periplasmic space"/>
    <property type="evidence" value="ECO:0007669"/>
    <property type="project" value="TreeGrafter"/>
</dbReference>
<evidence type="ECO:0000259" key="4">
    <source>
        <dbReference type="Pfam" id="PF13407"/>
    </source>
</evidence>
<dbReference type="InParanoid" id="F5Y7Y6"/>
<dbReference type="eggNOG" id="COG1879">
    <property type="taxonomic scope" value="Bacteria"/>
</dbReference>
<dbReference type="HOGENOM" id="CLU_037628_3_3_12"/>
<dbReference type="InterPro" id="IPR025997">
    <property type="entry name" value="SBP_2_dom"/>
</dbReference>
<dbReference type="Gene3D" id="3.40.50.2300">
    <property type="match status" value="2"/>
</dbReference>
<gene>
    <name evidence="5" type="ordered locus">TREAZ_2322</name>
</gene>
<reference evidence="6" key="1">
    <citation type="submission" date="2009-12" db="EMBL/GenBank/DDBJ databases">
        <title>Complete sequence of Treponema azotonutricium strain ZAS-9.</title>
        <authorList>
            <person name="Tetu S.G."/>
            <person name="Matson E."/>
            <person name="Ren Q."/>
            <person name="Seshadri R."/>
            <person name="Elbourne L."/>
            <person name="Hassan K.A."/>
            <person name="Durkin A."/>
            <person name="Radune D."/>
            <person name="Mohamoud Y."/>
            <person name="Shay R."/>
            <person name="Jin S."/>
            <person name="Zhang X."/>
            <person name="Lucey K."/>
            <person name="Ballor N.R."/>
            <person name="Ottesen E."/>
            <person name="Rosenthal R."/>
            <person name="Allen A."/>
            <person name="Leadbetter J.R."/>
            <person name="Paulsen I.T."/>
        </authorList>
    </citation>
    <scope>NUCLEOTIDE SEQUENCE [LARGE SCALE GENOMIC DNA]</scope>
    <source>
        <strain evidence="6">ATCC BAA-888 / DSM 13862 / ZAS-9</strain>
    </source>
</reference>
<evidence type="ECO:0000256" key="3">
    <source>
        <dbReference type="SAM" id="SignalP"/>
    </source>
</evidence>
<dbReference type="Pfam" id="PF13407">
    <property type="entry name" value="Peripla_BP_4"/>
    <property type="match status" value="1"/>
</dbReference>
<evidence type="ECO:0000313" key="5">
    <source>
        <dbReference type="EMBL" id="AEF83330.1"/>
    </source>
</evidence>
<comment type="similarity">
    <text evidence="2">Belongs to the bacterial solute-binding protein 2 family.</text>
</comment>
<dbReference type="KEGG" id="taz:TREAZ_2322"/>
<dbReference type="EMBL" id="CP001841">
    <property type="protein sequence ID" value="AEF83330.1"/>
    <property type="molecule type" value="Genomic_DNA"/>
</dbReference>
<sequence>MKGKRFLAITVGLVMLLGIAGSVFAGGGSQSAAKKSGQLHFVYVTPLLSHPVWLIAKDGFDQACKELGIQGDWVGPQIISPEEMTKLVDTAVAQKADALITQGLVPASPVQTAVEAGVPVLIVDSDLSDVDRLAFFGKDTKVQAEALYADVLAKLGPNTPLNVSIQVASLSYEVAHTQMGSIEEVFKKHPGGFKIVSTSESKSEKIQSATEWERNFNAYPEINVAINLAAEAGPACATVVNEKGIRNKVLVYAVDDIDETLDLVRSGGLDGTIVTSFFNYGYQATYWLYQHITQGKKPAKVINDAGTILVTKTNVGNYADALKKRVDL</sequence>
<dbReference type="InterPro" id="IPR050555">
    <property type="entry name" value="Bact_Solute-Bind_Prot2"/>
</dbReference>
<dbReference type="Proteomes" id="UP000009222">
    <property type="component" value="Chromosome"/>
</dbReference>
<evidence type="ECO:0000256" key="1">
    <source>
        <dbReference type="ARBA" id="ARBA00004196"/>
    </source>
</evidence>
<name>F5Y7Y6_LEAAZ</name>
<reference evidence="5 6" key="2">
    <citation type="journal article" date="2011" name="ISME J.">
        <title>RNA-seq reveals cooperative metabolic interactions between two termite-gut spirochete species in co-culture.</title>
        <authorList>
            <person name="Rosenthal A.Z."/>
            <person name="Matson E.G."/>
            <person name="Eldar A."/>
            <person name="Leadbetter J.R."/>
        </authorList>
    </citation>
    <scope>NUCLEOTIDE SEQUENCE [LARGE SCALE GENOMIC DNA]</scope>
    <source>
        <strain evidence="6">ATCC BAA-888 / DSM 13862 / ZAS-9</strain>
    </source>
</reference>
<feature type="signal peptide" evidence="3">
    <location>
        <begin position="1"/>
        <end position="25"/>
    </location>
</feature>